<evidence type="ECO:0000313" key="2">
    <source>
        <dbReference type="Proteomes" id="UP000231134"/>
    </source>
</evidence>
<evidence type="ECO:0000313" key="1">
    <source>
        <dbReference type="EMBL" id="PJJ41895.1"/>
    </source>
</evidence>
<name>A0A2M9A850_9BACT</name>
<dbReference type="Proteomes" id="UP000231134">
    <property type="component" value="Unassembled WGS sequence"/>
</dbReference>
<protein>
    <recommendedName>
        <fullName evidence="3">Peptidase C39-like domain-containing protein</fullName>
    </recommendedName>
</protein>
<proteinExistence type="predicted"/>
<reference evidence="1 2" key="1">
    <citation type="submission" date="2017-11" db="EMBL/GenBank/DDBJ databases">
        <title>Animal gut microbial communities from fecal samples from Wisconsin, USA.</title>
        <authorList>
            <person name="Neumann A."/>
        </authorList>
    </citation>
    <scope>NUCLEOTIDE SEQUENCE [LARGE SCALE GENOMIC DNA]</scope>
    <source>
        <strain evidence="1 2">UWS3</strain>
    </source>
</reference>
<comment type="caution">
    <text evidence="1">The sequence shown here is derived from an EMBL/GenBank/DDBJ whole genome shotgun (WGS) entry which is preliminary data.</text>
</comment>
<sequence>MIAYEARRRGYDVHAAQSFENDILALANDPDLWTLAFKGAKMVRVEGYHPKSIEANIAHALKEYSPGSRVVVRYEGKNGYEGHVFIGENIGGRVFFIDPQTNEFYGTEVFSGQKKNSFAYTRIDTLRFTDKINFAVD</sequence>
<gene>
    <name evidence="1" type="ORF">BGX16_1901</name>
</gene>
<accession>A0A2M9A850</accession>
<dbReference type="EMBL" id="PGEX01000001">
    <property type="protein sequence ID" value="PJJ41895.1"/>
    <property type="molecule type" value="Genomic_DNA"/>
</dbReference>
<keyword evidence="2" id="KW-1185">Reference proteome</keyword>
<organism evidence="1 2">
    <name type="scientific">Hallerella succinigenes</name>
    <dbReference type="NCBI Taxonomy" id="1896222"/>
    <lineage>
        <taxon>Bacteria</taxon>
        <taxon>Pseudomonadati</taxon>
        <taxon>Fibrobacterota</taxon>
        <taxon>Fibrobacteria</taxon>
        <taxon>Fibrobacterales</taxon>
        <taxon>Fibrobacteraceae</taxon>
        <taxon>Hallerella</taxon>
    </lineage>
</organism>
<evidence type="ECO:0008006" key="3">
    <source>
        <dbReference type="Google" id="ProtNLM"/>
    </source>
</evidence>
<dbReference type="AlphaFoldDB" id="A0A2M9A850"/>